<evidence type="ECO:0000313" key="2">
    <source>
        <dbReference type="Proteomes" id="UP000228934"/>
    </source>
</evidence>
<dbReference type="EMBL" id="KV928604">
    <property type="protein sequence ID" value="PIO34308.1"/>
    <property type="molecule type" value="Genomic_DNA"/>
</dbReference>
<dbReference type="AlphaFoldDB" id="A0A2G9S2B4"/>
<dbReference type="Proteomes" id="UP000228934">
    <property type="component" value="Unassembled WGS sequence"/>
</dbReference>
<keyword evidence="2" id="KW-1185">Reference proteome</keyword>
<name>A0A2G9S2B4_AQUCT</name>
<proteinExistence type="predicted"/>
<evidence type="ECO:0000313" key="1">
    <source>
        <dbReference type="EMBL" id="PIO34308.1"/>
    </source>
</evidence>
<organism evidence="1 2">
    <name type="scientific">Aquarana catesbeiana</name>
    <name type="common">American bullfrog</name>
    <name type="synonym">Rana catesbeiana</name>
    <dbReference type="NCBI Taxonomy" id="8400"/>
    <lineage>
        <taxon>Eukaryota</taxon>
        <taxon>Metazoa</taxon>
        <taxon>Chordata</taxon>
        <taxon>Craniata</taxon>
        <taxon>Vertebrata</taxon>
        <taxon>Euteleostomi</taxon>
        <taxon>Amphibia</taxon>
        <taxon>Batrachia</taxon>
        <taxon>Anura</taxon>
        <taxon>Neobatrachia</taxon>
        <taxon>Ranoidea</taxon>
        <taxon>Ranidae</taxon>
        <taxon>Aquarana</taxon>
    </lineage>
</organism>
<accession>A0A2G9S2B4</accession>
<gene>
    <name evidence="1" type="ORF">AB205_0191430</name>
</gene>
<reference evidence="2" key="1">
    <citation type="journal article" date="2017" name="Nat. Commun.">
        <title>The North American bullfrog draft genome provides insight into hormonal regulation of long noncoding RNA.</title>
        <authorList>
            <person name="Hammond S.A."/>
            <person name="Warren R.L."/>
            <person name="Vandervalk B.P."/>
            <person name="Kucuk E."/>
            <person name="Khan H."/>
            <person name="Gibb E.A."/>
            <person name="Pandoh P."/>
            <person name="Kirk H."/>
            <person name="Zhao Y."/>
            <person name="Jones M."/>
            <person name="Mungall A.J."/>
            <person name="Coope R."/>
            <person name="Pleasance S."/>
            <person name="Moore R.A."/>
            <person name="Holt R.A."/>
            <person name="Round J.M."/>
            <person name="Ohora S."/>
            <person name="Walle B.V."/>
            <person name="Veldhoen N."/>
            <person name="Helbing C.C."/>
            <person name="Birol I."/>
        </authorList>
    </citation>
    <scope>NUCLEOTIDE SEQUENCE [LARGE SCALE GENOMIC DNA]</scope>
</reference>
<sequence>MQRCSKCQFFFFFFNCYHSACLFETPIHYGPVYTRMLRGKPTFFVLVSCTAFITHRPFKPLWVFACD</sequence>
<protein>
    <submittedName>
        <fullName evidence="1">Uncharacterized protein</fullName>
    </submittedName>
</protein>